<dbReference type="GO" id="GO:0004497">
    <property type="term" value="F:monooxygenase activity"/>
    <property type="evidence" value="ECO:0007669"/>
    <property type="project" value="UniProtKB-KW"/>
</dbReference>
<gene>
    <name evidence="4" type="ORF">EKG83_18800</name>
</gene>
<evidence type="ECO:0000256" key="2">
    <source>
        <dbReference type="ARBA" id="ARBA00023033"/>
    </source>
</evidence>
<accession>A0A5Q0GZ50</accession>
<keyword evidence="1" id="KW-0560">Oxidoreductase</keyword>
<organism evidence="4 5">
    <name type="scientific">Saccharothrix syringae</name>
    <name type="common">Nocardiopsis syringae</name>
    <dbReference type="NCBI Taxonomy" id="103733"/>
    <lineage>
        <taxon>Bacteria</taxon>
        <taxon>Bacillati</taxon>
        <taxon>Actinomycetota</taxon>
        <taxon>Actinomycetes</taxon>
        <taxon>Pseudonocardiales</taxon>
        <taxon>Pseudonocardiaceae</taxon>
        <taxon>Saccharothrix</taxon>
    </lineage>
</organism>
<dbReference type="Gene3D" id="3.20.20.30">
    <property type="entry name" value="Luciferase-like domain"/>
    <property type="match status" value="1"/>
</dbReference>
<dbReference type="PANTHER" id="PTHR30137">
    <property type="entry name" value="LUCIFERASE-LIKE MONOOXYGENASE"/>
    <property type="match status" value="1"/>
</dbReference>
<proteinExistence type="predicted"/>
<dbReference type="EMBL" id="CP034550">
    <property type="protein sequence ID" value="QFZ19219.1"/>
    <property type="molecule type" value="Genomic_DNA"/>
</dbReference>
<dbReference type="Proteomes" id="UP000325787">
    <property type="component" value="Chromosome"/>
</dbReference>
<evidence type="ECO:0000313" key="4">
    <source>
        <dbReference type="EMBL" id="QFZ19219.1"/>
    </source>
</evidence>
<dbReference type="AlphaFoldDB" id="A0A5Q0GZ50"/>
<evidence type="ECO:0000313" key="5">
    <source>
        <dbReference type="Proteomes" id="UP000325787"/>
    </source>
</evidence>
<keyword evidence="5" id="KW-1185">Reference proteome</keyword>
<feature type="domain" description="Luciferase-like" evidence="3">
    <location>
        <begin position="11"/>
        <end position="310"/>
    </location>
</feature>
<keyword evidence="2" id="KW-0503">Monooxygenase</keyword>
<dbReference type="SUPFAM" id="SSF51679">
    <property type="entry name" value="Bacterial luciferase-like"/>
    <property type="match status" value="1"/>
</dbReference>
<dbReference type="InterPro" id="IPR036661">
    <property type="entry name" value="Luciferase-like_sf"/>
</dbReference>
<dbReference type="OrthoDB" id="7903015at2"/>
<dbReference type="GO" id="GO:0016705">
    <property type="term" value="F:oxidoreductase activity, acting on paired donors, with incorporation or reduction of molecular oxygen"/>
    <property type="evidence" value="ECO:0007669"/>
    <property type="project" value="InterPro"/>
</dbReference>
<dbReference type="Pfam" id="PF00296">
    <property type="entry name" value="Bac_luciferase"/>
    <property type="match status" value="1"/>
</dbReference>
<sequence length="353" mass="38229">MRVGITYLSPSSDVDRATTAAKYRDFFDQVEWANGRGFSGIWITEHHFSTYSLSASPLVLLAKAAAIAPDLRIGTGILVLPLWDPRRLVADVSTLDVLSEGRFDLGIGRGYQPHEFLGFGRELADSRAAFTEHVDLITRLFTETDTTFRGEFYSVDAPVTVLPRPVQTPHPPIWLAAVSEESTRFAVERGFHHLGLALSTPAELAAQWRRIGELGAEVGRSTEGVEFGANRFVYCSTDPEGRRAAAREVARQIQLSRTLAQGTEPVLGIAPHPAAIDPADEELAYQRLLAGTPDEIVEQLHEIADAGVTHVNAGFQYGALPDDVANASARLFADHVLPAVAELGGRVATVAAP</sequence>
<dbReference type="CDD" id="cd00347">
    <property type="entry name" value="Flavin_utilizing_monoxygenases"/>
    <property type="match status" value="1"/>
</dbReference>
<dbReference type="InterPro" id="IPR011251">
    <property type="entry name" value="Luciferase-like_dom"/>
</dbReference>
<reference evidence="5" key="1">
    <citation type="journal article" date="2021" name="Curr. Microbiol.">
        <title>Complete genome of nocamycin-producing strain Saccharothrix syringae NRRL B-16468 reveals the biosynthetic potential for secondary metabolites.</title>
        <authorList>
            <person name="Mo X."/>
            <person name="Yang S."/>
        </authorList>
    </citation>
    <scope>NUCLEOTIDE SEQUENCE [LARGE SCALE GENOMIC DNA]</scope>
    <source>
        <strain evidence="5">ATCC 51364 / DSM 43886 / JCM 6844 / KCTC 9398 / NBRC 14523 / NRRL B-16468 / INA 2240</strain>
    </source>
</reference>
<name>A0A5Q0GZ50_SACSY</name>
<evidence type="ECO:0000259" key="3">
    <source>
        <dbReference type="Pfam" id="PF00296"/>
    </source>
</evidence>
<evidence type="ECO:0000256" key="1">
    <source>
        <dbReference type="ARBA" id="ARBA00023002"/>
    </source>
</evidence>
<dbReference type="PANTHER" id="PTHR30137:SF8">
    <property type="entry name" value="BLR5498 PROTEIN"/>
    <property type="match status" value="1"/>
</dbReference>
<dbReference type="KEGG" id="ssyi:EKG83_18800"/>
<dbReference type="InterPro" id="IPR050766">
    <property type="entry name" value="Bact_Lucif_Oxidored"/>
</dbReference>
<protein>
    <submittedName>
        <fullName evidence="4">LLM class flavin-dependent oxidoreductase</fullName>
    </submittedName>
</protein>
<dbReference type="GO" id="GO:0005829">
    <property type="term" value="C:cytosol"/>
    <property type="evidence" value="ECO:0007669"/>
    <property type="project" value="TreeGrafter"/>
</dbReference>
<dbReference type="RefSeq" id="WP_033434377.1">
    <property type="nucleotide sequence ID" value="NZ_CP034550.1"/>
</dbReference>